<evidence type="ECO:0000256" key="1">
    <source>
        <dbReference type="ARBA" id="ARBA00005392"/>
    </source>
</evidence>
<dbReference type="Pfam" id="PF03330">
    <property type="entry name" value="DPBB_1"/>
    <property type="match status" value="1"/>
</dbReference>
<evidence type="ECO:0000256" key="4">
    <source>
        <dbReference type="ARBA" id="ARBA00023180"/>
    </source>
</evidence>
<keyword evidence="3" id="KW-1015">Disulfide bond</keyword>
<dbReference type="CDD" id="cd22271">
    <property type="entry name" value="DPBB_EXP_N-like"/>
    <property type="match status" value="1"/>
</dbReference>
<dbReference type="PANTHER" id="PTHR31836:SF19">
    <property type="entry name" value="EXPANSIN-LIKE PROTEIN 1"/>
    <property type="match status" value="1"/>
</dbReference>
<sequence length="280" mass="30317">MKIIVSLALLCLTFFTSVSKSEDCPFSQSLVTGASATFYIEVNSGNCGYESLLGPLGPGNLFIAALGDNLYNSGKNCGQCFNISSPYTNRSVVVMATDRCPDSGYCQRSSHFDLSTQAFDVLGQQSTGVLDGLTYFKVPCAVNGNVKIMMKDGSNDYWTAFLIYNNRVTIKDVSVKVSGKTTYQSLTQSSYNYWISPNMVPGSFDVRIESVGGEFIYITIPKVESRKQYETSSQFNTEGCVGEPNGSPSGGISVGSPSDASSLTLCVLFLFTILFLMMLN</sequence>
<gene>
    <name evidence="8" type="ORF">RB653_007724</name>
</gene>
<protein>
    <recommendedName>
        <fullName evidence="7">Expansin-like EG45 domain-containing protein</fullName>
    </recommendedName>
</protein>
<evidence type="ECO:0000259" key="7">
    <source>
        <dbReference type="PROSITE" id="PS50842"/>
    </source>
</evidence>
<proteinExistence type="inferred from homology"/>
<keyword evidence="9" id="KW-1185">Reference proteome</keyword>
<dbReference type="InterPro" id="IPR036749">
    <property type="entry name" value="Expansin_CBD_sf"/>
</dbReference>
<dbReference type="InterPro" id="IPR051477">
    <property type="entry name" value="Expansin_CellWall"/>
</dbReference>
<dbReference type="InterPro" id="IPR049818">
    <property type="entry name" value="Expansin_EXLX1-like"/>
</dbReference>
<comment type="caution">
    <text evidence="8">The sequence shown here is derived from an EMBL/GenBank/DDBJ whole genome shotgun (WGS) entry which is preliminary data.</text>
</comment>
<dbReference type="InterPro" id="IPR009009">
    <property type="entry name" value="RlpA-like_DPBB"/>
</dbReference>
<reference evidence="8 9" key="1">
    <citation type="submission" date="2023-11" db="EMBL/GenBank/DDBJ databases">
        <title>Dfirmibasis_genome.</title>
        <authorList>
            <person name="Edelbroek B."/>
            <person name="Kjellin J."/>
            <person name="Jerlstrom-Hultqvist J."/>
            <person name="Soderbom F."/>
        </authorList>
    </citation>
    <scope>NUCLEOTIDE SEQUENCE [LARGE SCALE GENOMIC DNA]</scope>
    <source>
        <strain evidence="8 9">TNS-C-14</strain>
    </source>
</reference>
<dbReference type="InterPro" id="IPR007112">
    <property type="entry name" value="Expansin/allergen_DPBB_dom"/>
</dbReference>
<keyword evidence="4" id="KW-0325">Glycoprotein</keyword>
<evidence type="ECO:0000256" key="5">
    <source>
        <dbReference type="SAM" id="Phobius"/>
    </source>
</evidence>
<dbReference type="PROSITE" id="PS50842">
    <property type="entry name" value="EXPANSIN_EG45"/>
    <property type="match status" value="1"/>
</dbReference>
<dbReference type="Gene3D" id="2.60.40.760">
    <property type="entry name" value="Expansin, cellulose-binding-like domain"/>
    <property type="match status" value="1"/>
</dbReference>
<feature type="signal peptide" evidence="6">
    <location>
        <begin position="1"/>
        <end position="21"/>
    </location>
</feature>
<feature type="chain" id="PRO_5042818172" description="Expansin-like EG45 domain-containing protein" evidence="6">
    <location>
        <begin position="22"/>
        <end position="280"/>
    </location>
</feature>
<evidence type="ECO:0000256" key="3">
    <source>
        <dbReference type="ARBA" id="ARBA00023157"/>
    </source>
</evidence>
<dbReference type="NCBIfam" id="NF041144">
    <property type="entry name" value="expansin_EXLX1"/>
    <property type="match status" value="1"/>
</dbReference>
<accession>A0AAN7TWZ6</accession>
<comment type="similarity">
    <text evidence="1">Belongs to the expansin family. Expansin A subfamily.</text>
</comment>
<evidence type="ECO:0000313" key="9">
    <source>
        <dbReference type="Proteomes" id="UP001344447"/>
    </source>
</evidence>
<dbReference type="EMBL" id="JAVFKY010000005">
    <property type="protein sequence ID" value="KAK5576580.1"/>
    <property type="molecule type" value="Genomic_DNA"/>
</dbReference>
<organism evidence="8 9">
    <name type="scientific">Dictyostelium firmibasis</name>
    <dbReference type="NCBI Taxonomy" id="79012"/>
    <lineage>
        <taxon>Eukaryota</taxon>
        <taxon>Amoebozoa</taxon>
        <taxon>Evosea</taxon>
        <taxon>Eumycetozoa</taxon>
        <taxon>Dictyostelia</taxon>
        <taxon>Dictyosteliales</taxon>
        <taxon>Dictyosteliaceae</taxon>
        <taxon>Dictyostelium</taxon>
    </lineage>
</organism>
<keyword evidence="5" id="KW-1133">Transmembrane helix</keyword>
<feature type="domain" description="Expansin-like EG45" evidence="7">
    <location>
        <begin position="44"/>
        <end position="145"/>
    </location>
</feature>
<name>A0AAN7TWZ6_9MYCE</name>
<keyword evidence="5" id="KW-0472">Membrane</keyword>
<dbReference type="SUPFAM" id="SSF49590">
    <property type="entry name" value="PHL pollen allergen"/>
    <property type="match status" value="1"/>
</dbReference>
<dbReference type="InterPro" id="IPR036908">
    <property type="entry name" value="RlpA-like_sf"/>
</dbReference>
<dbReference type="PANTHER" id="PTHR31836">
    <property type="match status" value="1"/>
</dbReference>
<evidence type="ECO:0000256" key="2">
    <source>
        <dbReference type="ARBA" id="ARBA00022729"/>
    </source>
</evidence>
<dbReference type="SUPFAM" id="SSF50685">
    <property type="entry name" value="Barwin-like endoglucanases"/>
    <property type="match status" value="1"/>
</dbReference>
<evidence type="ECO:0000256" key="6">
    <source>
        <dbReference type="SAM" id="SignalP"/>
    </source>
</evidence>
<evidence type="ECO:0000313" key="8">
    <source>
        <dbReference type="EMBL" id="KAK5576580.1"/>
    </source>
</evidence>
<keyword evidence="5" id="KW-0812">Transmembrane</keyword>
<feature type="transmembrane region" description="Helical" evidence="5">
    <location>
        <begin position="260"/>
        <end position="279"/>
    </location>
</feature>
<dbReference type="AlphaFoldDB" id="A0AAN7TWZ6"/>
<dbReference type="SMART" id="SM00837">
    <property type="entry name" value="DPBB_1"/>
    <property type="match status" value="1"/>
</dbReference>
<keyword evidence="2 6" id="KW-0732">Signal</keyword>
<dbReference type="Gene3D" id="2.40.40.10">
    <property type="entry name" value="RlpA-like domain"/>
    <property type="match status" value="1"/>
</dbReference>
<dbReference type="Proteomes" id="UP001344447">
    <property type="component" value="Unassembled WGS sequence"/>
</dbReference>